<dbReference type="AlphaFoldDB" id="X6MGV4"/>
<dbReference type="Proteomes" id="UP000023152">
    <property type="component" value="Unassembled WGS sequence"/>
</dbReference>
<gene>
    <name evidence="1" type="ORF">RFI_24251</name>
</gene>
<protein>
    <submittedName>
        <fullName evidence="1">Uncharacterized protein</fullName>
    </submittedName>
</protein>
<proteinExistence type="predicted"/>
<dbReference type="EMBL" id="ASPP01020807">
    <property type="protein sequence ID" value="ETO13124.1"/>
    <property type="molecule type" value="Genomic_DNA"/>
</dbReference>
<reference evidence="1 2" key="1">
    <citation type="journal article" date="2013" name="Curr. Biol.">
        <title>The Genome of the Foraminiferan Reticulomyxa filosa.</title>
        <authorList>
            <person name="Glockner G."/>
            <person name="Hulsmann N."/>
            <person name="Schleicher M."/>
            <person name="Noegel A.A."/>
            <person name="Eichinger L."/>
            <person name="Gallinger C."/>
            <person name="Pawlowski J."/>
            <person name="Sierra R."/>
            <person name="Euteneuer U."/>
            <person name="Pillet L."/>
            <person name="Moustafa A."/>
            <person name="Platzer M."/>
            <person name="Groth M."/>
            <person name="Szafranski K."/>
            <person name="Schliwa M."/>
        </authorList>
    </citation>
    <scope>NUCLEOTIDE SEQUENCE [LARGE SCALE GENOMIC DNA]</scope>
</reference>
<keyword evidence="2" id="KW-1185">Reference proteome</keyword>
<sequence>MKNKIITNDMEYQPSCQRMAFHSSLQDSQLVVFLISESAKSLNWILAEEVSFFIFFICLFVSLLSGEDDTIELLRYSVSTKSKKEEDITFNTITSNNFISDLTQNIHQLAAQDKGNSYAQQLTSITISGQVALLTPTMRPTQSPTPKFEEGQSLSIGVIVVGAVALSVKLEKPPPLITLSETNKSLQLFYNQLLSKINKIKYMCLLSVVICVVVDNIVNIVNDVLLKRYDLEALKELIPPCVKHDLSFINPIFILSFSKENGQISNVFIVQFVTIISEDKTNTNTTSEIIIFLKINRLLPLEMQIMLELEPKGFEFR</sequence>
<evidence type="ECO:0000313" key="1">
    <source>
        <dbReference type="EMBL" id="ETO13124.1"/>
    </source>
</evidence>
<organism evidence="1 2">
    <name type="scientific">Reticulomyxa filosa</name>
    <dbReference type="NCBI Taxonomy" id="46433"/>
    <lineage>
        <taxon>Eukaryota</taxon>
        <taxon>Sar</taxon>
        <taxon>Rhizaria</taxon>
        <taxon>Retaria</taxon>
        <taxon>Foraminifera</taxon>
        <taxon>Monothalamids</taxon>
        <taxon>Reticulomyxidae</taxon>
        <taxon>Reticulomyxa</taxon>
    </lineage>
</organism>
<feature type="non-terminal residue" evidence="1">
    <location>
        <position position="317"/>
    </location>
</feature>
<comment type="caution">
    <text evidence="1">The sequence shown here is derived from an EMBL/GenBank/DDBJ whole genome shotgun (WGS) entry which is preliminary data.</text>
</comment>
<evidence type="ECO:0000313" key="2">
    <source>
        <dbReference type="Proteomes" id="UP000023152"/>
    </source>
</evidence>
<name>X6MGV4_RETFI</name>
<accession>X6MGV4</accession>